<feature type="coiled-coil region" evidence="1">
    <location>
        <begin position="25"/>
        <end position="66"/>
    </location>
</feature>
<evidence type="ECO:0000256" key="1">
    <source>
        <dbReference type="SAM" id="Coils"/>
    </source>
</evidence>
<protein>
    <submittedName>
        <fullName evidence="2">Uncharacterized protein</fullName>
    </submittedName>
</protein>
<gene>
    <name evidence="2" type="ORF">PEVE_00017422</name>
</gene>
<comment type="caution">
    <text evidence="2">The sequence shown here is derived from an EMBL/GenBank/DDBJ whole genome shotgun (WGS) entry which is preliminary data.</text>
</comment>
<proteinExistence type="predicted"/>
<dbReference type="Proteomes" id="UP001159427">
    <property type="component" value="Unassembled WGS sequence"/>
</dbReference>
<keyword evidence="1" id="KW-0175">Coiled coil</keyword>
<dbReference type="EMBL" id="CALNXI010000024">
    <property type="protein sequence ID" value="CAH3015505.1"/>
    <property type="molecule type" value="Genomic_DNA"/>
</dbReference>
<evidence type="ECO:0000313" key="2">
    <source>
        <dbReference type="EMBL" id="CAH3015505.1"/>
    </source>
</evidence>
<organism evidence="2 3">
    <name type="scientific">Porites evermanni</name>
    <dbReference type="NCBI Taxonomy" id="104178"/>
    <lineage>
        <taxon>Eukaryota</taxon>
        <taxon>Metazoa</taxon>
        <taxon>Cnidaria</taxon>
        <taxon>Anthozoa</taxon>
        <taxon>Hexacorallia</taxon>
        <taxon>Scleractinia</taxon>
        <taxon>Fungiina</taxon>
        <taxon>Poritidae</taxon>
        <taxon>Porites</taxon>
    </lineage>
</organism>
<evidence type="ECO:0000313" key="3">
    <source>
        <dbReference type="Proteomes" id="UP001159427"/>
    </source>
</evidence>
<reference evidence="2 3" key="1">
    <citation type="submission" date="2022-05" db="EMBL/GenBank/DDBJ databases">
        <authorList>
            <consortium name="Genoscope - CEA"/>
            <person name="William W."/>
        </authorList>
    </citation>
    <scope>NUCLEOTIDE SEQUENCE [LARGE SCALE GENOMIC DNA]</scope>
</reference>
<name>A0ABN8LEJ3_9CNID</name>
<sequence length="155" mass="18000">MFVYVSREELDKVLLSKIEPIENPLNFNEDKFKKLLSRVETLEKTVKALQLENQALKSQINSVNTKEKENSALCYSQLHQLRCTFIKTFVSVFTKLNGNLLAVCIGFEEIIDEDDFLLLYDLNTSKNLDFFITMIIADSVRPWRDGCYEDSQMTL</sequence>
<keyword evidence="3" id="KW-1185">Reference proteome</keyword>
<accession>A0ABN8LEJ3</accession>